<evidence type="ECO:0000256" key="1">
    <source>
        <dbReference type="ARBA" id="ARBA00004123"/>
    </source>
</evidence>
<dbReference type="PROSITE" id="PS50102">
    <property type="entry name" value="RRM"/>
    <property type="match status" value="2"/>
</dbReference>
<dbReference type="SMART" id="SM00360">
    <property type="entry name" value="RRM"/>
    <property type="match status" value="2"/>
</dbReference>
<sequence>MSSAPIAERNQDATVYVGGLDEKVQENILWELFLQAGPVVNVHMPKDRVTQTHQGYGFIEFMSEEDADYAIKIMNMIKLYGKPIRVNKASAHTKRQDIGANIFIGNLDPEVDEKLLYDTFSAFGVILQTPKIMRDRDSGNSKGYAFINFASFEASDAAIEAMNDQYLCNRAITISYAFKKDAKGERCGSAAERLLAAQNPLSLTGRPHQLFADAPPPPMLPSSSQSAPGTMVPPPPPPMVLTQGLPPPSIPGMVGTIPNTVSMAPPPPAPSPLPPPGMQQNFNPMGMPPPPIPQGPNQTYQSNQMPPRPPPLQMSSAGMDFGGQIMNNTNPMINHQGMQNMGPPGQMGGMNNYGPPGPPGPPPGMRPPPPGWRGPMPPRGPPVGFGSPGNMRGPMRGPPVNMPMNGPRGPMPPRGLRGPPPGMRPPPPLRFSGTGGGEDRGNSGNIEY</sequence>
<dbReference type="CDD" id="cd12334">
    <property type="entry name" value="RRM1_SF3B4"/>
    <property type="match status" value="1"/>
</dbReference>
<dbReference type="GO" id="GO:0048026">
    <property type="term" value="P:positive regulation of mRNA splicing, via spliceosome"/>
    <property type="evidence" value="ECO:0007669"/>
    <property type="project" value="TreeGrafter"/>
</dbReference>
<evidence type="ECO:0000256" key="4">
    <source>
        <dbReference type="ARBA" id="ARBA00022728"/>
    </source>
</evidence>
<keyword evidence="5" id="KW-0677">Repeat</keyword>
<dbReference type="EMBL" id="HACG01005133">
    <property type="protein sequence ID" value="CEK51998.1"/>
    <property type="molecule type" value="Transcribed_RNA"/>
</dbReference>
<comment type="similarity">
    <text evidence="2">Belongs to the SF3B4 family.</text>
</comment>
<feature type="region of interest" description="Disordered" evidence="11">
    <location>
        <begin position="287"/>
        <end position="309"/>
    </location>
</feature>
<dbReference type="Pfam" id="PF00076">
    <property type="entry name" value="RRM_1"/>
    <property type="match status" value="2"/>
</dbReference>
<feature type="domain" description="RRM" evidence="12">
    <location>
        <begin position="13"/>
        <end position="91"/>
    </location>
</feature>
<evidence type="ECO:0000256" key="11">
    <source>
        <dbReference type="SAM" id="MobiDB-lite"/>
    </source>
</evidence>
<feature type="compositionally biased region" description="Pro residues" evidence="11">
    <location>
        <begin position="355"/>
        <end position="381"/>
    </location>
</feature>
<dbReference type="FunFam" id="3.30.70.330:FF:000141">
    <property type="entry name" value="Splicing factor 3b subunit 4"/>
    <property type="match status" value="1"/>
</dbReference>
<reference evidence="13" key="1">
    <citation type="submission" date="2014-12" db="EMBL/GenBank/DDBJ databases">
        <title>Insight into the proteome of Arion vulgaris.</title>
        <authorList>
            <person name="Aradska J."/>
            <person name="Bulat T."/>
            <person name="Smidak R."/>
            <person name="Sarate P."/>
            <person name="Gangsoo J."/>
            <person name="Sialana F."/>
            <person name="Bilban M."/>
            <person name="Lubec G."/>
        </authorList>
    </citation>
    <scope>NUCLEOTIDE SEQUENCE</scope>
    <source>
        <tissue evidence="13">Skin</tissue>
    </source>
</reference>
<dbReference type="FunFam" id="3.30.70.330:FF:000059">
    <property type="entry name" value="splicing factor 3B subunit 4"/>
    <property type="match status" value="1"/>
</dbReference>
<evidence type="ECO:0000256" key="9">
    <source>
        <dbReference type="ARBA" id="ARBA00070533"/>
    </source>
</evidence>
<dbReference type="InterPro" id="IPR012677">
    <property type="entry name" value="Nucleotide-bd_a/b_plait_sf"/>
</dbReference>
<dbReference type="InterPro" id="IPR034159">
    <property type="entry name" value="SF3B4_RRM2"/>
</dbReference>
<evidence type="ECO:0000256" key="5">
    <source>
        <dbReference type="ARBA" id="ARBA00022737"/>
    </source>
</evidence>
<feature type="region of interest" description="Disordered" evidence="11">
    <location>
        <begin position="345"/>
        <end position="448"/>
    </location>
</feature>
<keyword evidence="8" id="KW-0539">Nucleus</keyword>
<dbReference type="InterPro" id="IPR000504">
    <property type="entry name" value="RRM_dom"/>
</dbReference>
<protein>
    <recommendedName>
        <fullName evidence="9">Splicing factor 3B subunit 4</fullName>
    </recommendedName>
</protein>
<feature type="compositionally biased region" description="Low complexity" evidence="11">
    <location>
        <begin position="345"/>
        <end position="354"/>
    </location>
</feature>
<feature type="compositionally biased region" description="Pro residues" evidence="11">
    <location>
        <begin position="409"/>
        <end position="429"/>
    </location>
</feature>
<dbReference type="AlphaFoldDB" id="A0A0B6Y7E7"/>
<dbReference type="GO" id="GO:0006397">
    <property type="term" value="P:mRNA processing"/>
    <property type="evidence" value="ECO:0007669"/>
    <property type="project" value="UniProtKB-KW"/>
</dbReference>
<evidence type="ECO:0000256" key="3">
    <source>
        <dbReference type="ARBA" id="ARBA00022664"/>
    </source>
</evidence>
<dbReference type="Gene3D" id="3.30.70.330">
    <property type="match status" value="2"/>
</dbReference>
<dbReference type="PANTHER" id="PTHR48030:SF3">
    <property type="entry name" value="SPLICING FACTOR 3B SUBUNIT 4"/>
    <property type="match status" value="1"/>
</dbReference>
<dbReference type="InterPro" id="IPR034158">
    <property type="entry name" value="SF3B4_RRM1"/>
</dbReference>
<keyword evidence="7" id="KW-0508">mRNA splicing</keyword>
<dbReference type="SUPFAM" id="SSF54928">
    <property type="entry name" value="RNA-binding domain, RBD"/>
    <property type="match status" value="1"/>
</dbReference>
<keyword evidence="4" id="KW-0747">Spliceosome</keyword>
<name>A0A0B6Y7E7_9EUPU</name>
<dbReference type="GO" id="GO:0005686">
    <property type="term" value="C:U2 snRNP"/>
    <property type="evidence" value="ECO:0007669"/>
    <property type="project" value="TreeGrafter"/>
</dbReference>
<evidence type="ECO:0000256" key="2">
    <source>
        <dbReference type="ARBA" id="ARBA00008363"/>
    </source>
</evidence>
<evidence type="ECO:0000256" key="8">
    <source>
        <dbReference type="ARBA" id="ARBA00023242"/>
    </source>
</evidence>
<dbReference type="GO" id="GO:0008380">
    <property type="term" value="P:RNA splicing"/>
    <property type="evidence" value="ECO:0007669"/>
    <property type="project" value="UniProtKB-KW"/>
</dbReference>
<evidence type="ECO:0000256" key="10">
    <source>
        <dbReference type="PROSITE-ProRule" id="PRU00176"/>
    </source>
</evidence>
<proteinExistence type="inferred from homology"/>
<dbReference type="InterPro" id="IPR052084">
    <property type="entry name" value="SF3B4_spliceosome_assoc"/>
</dbReference>
<dbReference type="GO" id="GO:0071011">
    <property type="term" value="C:precatalytic spliceosome"/>
    <property type="evidence" value="ECO:0007669"/>
    <property type="project" value="TreeGrafter"/>
</dbReference>
<comment type="subcellular location">
    <subcellularLocation>
        <location evidence="1">Nucleus</location>
    </subcellularLocation>
</comment>
<dbReference type="CDD" id="cd12335">
    <property type="entry name" value="RRM2_SF3B4"/>
    <property type="match status" value="1"/>
</dbReference>
<dbReference type="GO" id="GO:0005730">
    <property type="term" value="C:nucleolus"/>
    <property type="evidence" value="ECO:0007669"/>
    <property type="project" value="TreeGrafter"/>
</dbReference>
<evidence type="ECO:0000256" key="7">
    <source>
        <dbReference type="ARBA" id="ARBA00023187"/>
    </source>
</evidence>
<evidence type="ECO:0000259" key="12">
    <source>
        <dbReference type="PROSITE" id="PS50102"/>
    </source>
</evidence>
<evidence type="ECO:0000256" key="6">
    <source>
        <dbReference type="ARBA" id="ARBA00022884"/>
    </source>
</evidence>
<keyword evidence="6 10" id="KW-0694">RNA-binding</keyword>
<dbReference type="PANTHER" id="PTHR48030">
    <property type="entry name" value="SPLICING FACTOR 3B SUBUNIT 4"/>
    <property type="match status" value="1"/>
</dbReference>
<keyword evidence="3" id="KW-0507">mRNA processing</keyword>
<evidence type="ECO:0000313" key="13">
    <source>
        <dbReference type="EMBL" id="CEK51998.1"/>
    </source>
</evidence>
<gene>
    <name evidence="13" type="primary">ORF15091</name>
</gene>
<feature type="domain" description="RRM" evidence="12">
    <location>
        <begin position="100"/>
        <end position="179"/>
    </location>
</feature>
<accession>A0A0B6Y7E7</accession>
<dbReference type="GO" id="GO:0003723">
    <property type="term" value="F:RNA binding"/>
    <property type="evidence" value="ECO:0007669"/>
    <property type="project" value="UniProtKB-UniRule"/>
</dbReference>
<dbReference type="InterPro" id="IPR035979">
    <property type="entry name" value="RBD_domain_sf"/>
</dbReference>
<organism evidence="13">
    <name type="scientific">Arion vulgaris</name>
    <dbReference type="NCBI Taxonomy" id="1028688"/>
    <lineage>
        <taxon>Eukaryota</taxon>
        <taxon>Metazoa</taxon>
        <taxon>Spiralia</taxon>
        <taxon>Lophotrochozoa</taxon>
        <taxon>Mollusca</taxon>
        <taxon>Gastropoda</taxon>
        <taxon>Heterobranchia</taxon>
        <taxon>Euthyneura</taxon>
        <taxon>Panpulmonata</taxon>
        <taxon>Eupulmonata</taxon>
        <taxon>Stylommatophora</taxon>
        <taxon>Helicina</taxon>
        <taxon>Arionoidea</taxon>
        <taxon>Arionidae</taxon>
        <taxon>Arion</taxon>
    </lineage>
</organism>